<gene>
    <name evidence="1" type="ORF">DFH08DRAFT_978339</name>
</gene>
<keyword evidence="2" id="KW-1185">Reference proteome</keyword>
<proteinExistence type="predicted"/>
<accession>A0AAD6YZ49</accession>
<dbReference type="Proteomes" id="UP001218218">
    <property type="component" value="Unassembled WGS sequence"/>
</dbReference>
<comment type="caution">
    <text evidence="1">The sequence shown here is derived from an EMBL/GenBank/DDBJ whole genome shotgun (WGS) entry which is preliminary data.</text>
</comment>
<dbReference type="EMBL" id="JARIHO010000124">
    <property type="protein sequence ID" value="KAJ7301913.1"/>
    <property type="molecule type" value="Genomic_DNA"/>
</dbReference>
<evidence type="ECO:0000313" key="1">
    <source>
        <dbReference type="EMBL" id="KAJ7301913.1"/>
    </source>
</evidence>
<protein>
    <submittedName>
        <fullName evidence="1">Uncharacterized protein</fullName>
    </submittedName>
</protein>
<sequence length="176" mass="18980">MALAFGARIKGLCTTIATPTSSASTQISRRRLFWAPAATAAYPPPPTSHTASADLAHAGQHLRPPPRNSRLLLRPLCHSADRPPHAVCDRIAAPSSHLRACCPLLRRMPCFRMYAVHAIATPLTRPRDAFFCPCVAPSSLADVSPLQLTLTVDDDSAAAARPSRFYPAYLACIPFI</sequence>
<organism evidence="1 2">
    <name type="scientific">Mycena albidolilacea</name>
    <dbReference type="NCBI Taxonomy" id="1033008"/>
    <lineage>
        <taxon>Eukaryota</taxon>
        <taxon>Fungi</taxon>
        <taxon>Dikarya</taxon>
        <taxon>Basidiomycota</taxon>
        <taxon>Agaricomycotina</taxon>
        <taxon>Agaricomycetes</taxon>
        <taxon>Agaricomycetidae</taxon>
        <taxon>Agaricales</taxon>
        <taxon>Marasmiineae</taxon>
        <taxon>Mycenaceae</taxon>
        <taxon>Mycena</taxon>
    </lineage>
</organism>
<name>A0AAD6YZ49_9AGAR</name>
<reference evidence="1" key="1">
    <citation type="submission" date="2023-03" db="EMBL/GenBank/DDBJ databases">
        <title>Massive genome expansion in bonnet fungi (Mycena s.s.) driven by repeated elements and novel gene families across ecological guilds.</title>
        <authorList>
            <consortium name="Lawrence Berkeley National Laboratory"/>
            <person name="Harder C.B."/>
            <person name="Miyauchi S."/>
            <person name="Viragh M."/>
            <person name="Kuo A."/>
            <person name="Thoen E."/>
            <person name="Andreopoulos B."/>
            <person name="Lu D."/>
            <person name="Skrede I."/>
            <person name="Drula E."/>
            <person name="Henrissat B."/>
            <person name="Morin E."/>
            <person name="Kohler A."/>
            <person name="Barry K."/>
            <person name="LaButti K."/>
            <person name="Morin E."/>
            <person name="Salamov A."/>
            <person name="Lipzen A."/>
            <person name="Mereny Z."/>
            <person name="Hegedus B."/>
            <person name="Baldrian P."/>
            <person name="Stursova M."/>
            <person name="Weitz H."/>
            <person name="Taylor A."/>
            <person name="Grigoriev I.V."/>
            <person name="Nagy L.G."/>
            <person name="Martin F."/>
            <person name="Kauserud H."/>
        </authorList>
    </citation>
    <scope>NUCLEOTIDE SEQUENCE</scope>
    <source>
        <strain evidence="1">CBHHK002</strain>
    </source>
</reference>
<dbReference type="AlphaFoldDB" id="A0AAD6YZ49"/>
<evidence type="ECO:0000313" key="2">
    <source>
        <dbReference type="Proteomes" id="UP001218218"/>
    </source>
</evidence>